<dbReference type="STRING" id="690879.TSACC_2691"/>
<sequence length="370" mass="40182">MRFPCKSPITAPRLSGGGRAGRAAGFTLVELLVASAVFMLILVLVLSITSQTSQVWKRSAAKIEAFQGARAAYETITSRLRQATLNTYLDYYDNSSPAQPRTPANADTFQPSVYGRNSDLHFVVDRTSSLLAGSADTHPGQAVFFLAPLAFTLTTANSGKVASLVNACGFYTEFNSDKPYFPPFLSGSGAVNERYRYRLMEFLQPAEDLEIYKLPSDGSATQYDQWFTKFLPPTVAIADAPVRVLAENIIAFIVLPELSPHDADAATDPIAPHFQYDSRAGDITSRTKHQLPPLLRVVMVAIDEPSAARLNPPGRTTPPAALSVLGTLFQDAASLDDDLGKLSAVLIDNNINYRIFDTEVGLRGAKWSGQ</sequence>
<evidence type="ECO:0000313" key="2">
    <source>
        <dbReference type="EMBL" id="GAT32293.1"/>
    </source>
</evidence>
<dbReference type="AlphaFoldDB" id="A0A146G4B8"/>
<keyword evidence="1" id="KW-1133">Transmembrane helix</keyword>
<dbReference type="RefSeq" id="WP_084400175.1">
    <property type="nucleotide sequence ID" value="NZ_BDCO01000002.1"/>
</dbReference>
<keyword evidence="3" id="KW-1185">Reference proteome</keyword>
<dbReference type="EMBL" id="BDCO01000002">
    <property type="protein sequence ID" value="GAT32293.1"/>
    <property type="molecule type" value="Genomic_DNA"/>
</dbReference>
<keyword evidence="1" id="KW-0812">Transmembrane</keyword>
<dbReference type="PROSITE" id="PS00409">
    <property type="entry name" value="PROKAR_NTER_METHYL"/>
    <property type="match status" value="1"/>
</dbReference>
<dbReference type="OrthoDB" id="180984at2"/>
<dbReference type="Pfam" id="PF07963">
    <property type="entry name" value="N_methyl"/>
    <property type="match status" value="1"/>
</dbReference>
<dbReference type="InParanoid" id="A0A146G4B8"/>
<name>A0A146G4B8_TERSA</name>
<dbReference type="InterPro" id="IPR012902">
    <property type="entry name" value="N_methyl_site"/>
</dbReference>
<evidence type="ECO:0000256" key="1">
    <source>
        <dbReference type="SAM" id="Phobius"/>
    </source>
</evidence>
<gene>
    <name evidence="2" type="ORF">TSACC_2691</name>
</gene>
<comment type="caution">
    <text evidence="2">The sequence shown here is derived from an EMBL/GenBank/DDBJ whole genome shotgun (WGS) entry which is preliminary data.</text>
</comment>
<dbReference type="NCBIfam" id="TIGR02599">
    <property type="entry name" value="Verru_Chthon cassette protein C"/>
    <property type="match status" value="1"/>
</dbReference>
<evidence type="ECO:0000313" key="3">
    <source>
        <dbReference type="Proteomes" id="UP000076023"/>
    </source>
</evidence>
<proteinExistence type="predicted"/>
<feature type="transmembrane region" description="Helical" evidence="1">
    <location>
        <begin position="23"/>
        <end position="48"/>
    </location>
</feature>
<reference evidence="3" key="1">
    <citation type="journal article" date="2017" name="Genome Announc.">
        <title>Draft Genome Sequence of Terrimicrobium sacchariphilum NM-5T, a Facultative Anaerobic Soil Bacterium of the Class Spartobacteria.</title>
        <authorList>
            <person name="Qiu Y.L."/>
            <person name="Tourlousse D.M."/>
            <person name="Matsuura N."/>
            <person name="Ohashi A."/>
            <person name="Sekiguchi Y."/>
        </authorList>
    </citation>
    <scope>NUCLEOTIDE SEQUENCE [LARGE SCALE GENOMIC DNA]</scope>
    <source>
        <strain evidence="3">NM-5</strain>
    </source>
</reference>
<protein>
    <submittedName>
        <fullName evidence="2">Verru_Chthon cassette protein C</fullName>
    </submittedName>
</protein>
<keyword evidence="1" id="KW-0472">Membrane</keyword>
<dbReference type="Proteomes" id="UP000076023">
    <property type="component" value="Unassembled WGS sequence"/>
</dbReference>
<dbReference type="InterPro" id="IPR019839">
    <property type="entry name" value="Verru/Chthon_C"/>
</dbReference>
<accession>A0A146G4B8</accession>
<organism evidence="2 3">
    <name type="scientific">Terrimicrobium sacchariphilum</name>
    <dbReference type="NCBI Taxonomy" id="690879"/>
    <lineage>
        <taxon>Bacteria</taxon>
        <taxon>Pseudomonadati</taxon>
        <taxon>Verrucomicrobiota</taxon>
        <taxon>Terrimicrobiia</taxon>
        <taxon>Terrimicrobiales</taxon>
        <taxon>Terrimicrobiaceae</taxon>
        <taxon>Terrimicrobium</taxon>
    </lineage>
</organism>